<evidence type="ECO:0000256" key="11">
    <source>
        <dbReference type="ARBA" id="ARBA00036253"/>
    </source>
</evidence>
<keyword evidence="7" id="KW-0378">Hydrolase</keyword>
<dbReference type="OrthoDB" id="3626597at2759"/>
<evidence type="ECO:0000313" key="17">
    <source>
        <dbReference type="Proteomes" id="UP000018936"/>
    </source>
</evidence>
<dbReference type="Pfam" id="PF02244">
    <property type="entry name" value="Propep_M14"/>
    <property type="match status" value="1"/>
</dbReference>
<dbReference type="EMBL" id="AZIM01006918">
    <property type="protein sequence ID" value="ETE58310.1"/>
    <property type="molecule type" value="Genomic_DNA"/>
</dbReference>
<dbReference type="Gene3D" id="3.30.70.340">
    <property type="entry name" value="Metallocarboxypeptidase-like"/>
    <property type="match status" value="1"/>
</dbReference>
<dbReference type="GO" id="GO:0006508">
    <property type="term" value="P:proteolysis"/>
    <property type="evidence" value="ECO:0007669"/>
    <property type="project" value="UniProtKB-KW"/>
</dbReference>
<evidence type="ECO:0000256" key="8">
    <source>
        <dbReference type="ARBA" id="ARBA00022833"/>
    </source>
</evidence>
<feature type="domain" description="Peptidase M14" evidence="15">
    <location>
        <begin position="183"/>
        <end position="274"/>
    </location>
</feature>
<sequence>MVKATRGQVKRAYKKAVEEKMFLFGAQFGNDEGPRGLGDLDFWRAPAHPDLPIDVRVPFHSLQGVKVFLETNDIQYSIMINNVQKLIDEERSHMMRQRQLPELSLANFNFAAYHDLDTIYSFMDLLVRAKPLLVSKIEIGQTTEGRPINVLKDPALTSIMNQFDIFLEVVTNPDGYVFTHSKSEPEVKAIVDFVRQHGNIKAFISIHSYSQMLLYPYDQASGGTVDWTYDQGIKYSYTFELRDKGRYGFLLPANQILPTAEETWLALMVIMEHTRDHPY</sequence>
<keyword evidence="5" id="KW-0479">Metal-binding</keyword>
<dbReference type="SMART" id="SM00631">
    <property type="entry name" value="Zn_pept"/>
    <property type="match status" value="1"/>
</dbReference>
<dbReference type="InterPro" id="IPR000834">
    <property type="entry name" value="Peptidase_M14"/>
</dbReference>
<dbReference type="SUPFAM" id="SSF53187">
    <property type="entry name" value="Zn-dependent exopeptidases"/>
    <property type="match status" value="1"/>
</dbReference>
<keyword evidence="4" id="KW-0645">Protease</keyword>
<keyword evidence="17" id="KW-1185">Reference proteome</keyword>
<evidence type="ECO:0000313" key="16">
    <source>
        <dbReference type="EMBL" id="ETE58310.1"/>
    </source>
</evidence>
<evidence type="ECO:0000256" key="5">
    <source>
        <dbReference type="ARBA" id="ARBA00022723"/>
    </source>
</evidence>
<evidence type="ECO:0000259" key="15">
    <source>
        <dbReference type="PROSITE" id="PS52035"/>
    </source>
</evidence>
<evidence type="ECO:0000256" key="2">
    <source>
        <dbReference type="ARBA" id="ARBA00005988"/>
    </source>
</evidence>
<proteinExistence type="inferred from homology"/>
<evidence type="ECO:0000256" key="10">
    <source>
        <dbReference type="ARBA" id="ARBA00023157"/>
    </source>
</evidence>
<dbReference type="MEROPS" id="M14.001"/>
<dbReference type="InterPro" id="IPR036990">
    <property type="entry name" value="M14A-like_propep"/>
</dbReference>
<protein>
    <recommendedName>
        <fullName evidence="13">Carboxypeptidase A1</fullName>
        <ecNumber evidence="12">3.4.17.1</ecNumber>
    </recommendedName>
</protein>
<comment type="caution">
    <text evidence="16">The sequence shown here is derived from an EMBL/GenBank/DDBJ whole genome shotgun (WGS) entry which is preliminary data.</text>
</comment>
<evidence type="ECO:0000256" key="1">
    <source>
        <dbReference type="ARBA" id="ARBA00001947"/>
    </source>
</evidence>
<evidence type="ECO:0000256" key="7">
    <source>
        <dbReference type="ARBA" id="ARBA00022801"/>
    </source>
</evidence>
<comment type="similarity">
    <text evidence="2 14">Belongs to the peptidase M14 family.</text>
</comment>
<dbReference type="GO" id="GO:0005615">
    <property type="term" value="C:extracellular space"/>
    <property type="evidence" value="ECO:0007669"/>
    <property type="project" value="TreeGrafter"/>
</dbReference>
<dbReference type="InterPro" id="IPR057247">
    <property type="entry name" value="CARBOXYPEPT_ZN_2"/>
</dbReference>
<evidence type="ECO:0000256" key="12">
    <source>
        <dbReference type="ARBA" id="ARBA00039144"/>
    </source>
</evidence>
<dbReference type="AlphaFoldDB" id="V8N871"/>
<reference evidence="16 17" key="1">
    <citation type="journal article" date="2013" name="Proc. Natl. Acad. Sci. U.S.A.">
        <title>The king cobra genome reveals dynamic gene evolution and adaptation in the snake venom system.</title>
        <authorList>
            <person name="Vonk F.J."/>
            <person name="Casewell N.R."/>
            <person name="Henkel C.V."/>
            <person name="Heimberg A.M."/>
            <person name="Jansen H.J."/>
            <person name="McCleary R.J."/>
            <person name="Kerkkamp H.M."/>
            <person name="Vos R.A."/>
            <person name="Guerreiro I."/>
            <person name="Calvete J.J."/>
            <person name="Wuster W."/>
            <person name="Woods A.E."/>
            <person name="Logan J.M."/>
            <person name="Harrison R.A."/>
            <person name="Castoe T.A."/>
            <person name="de Koning A.P."/>
            <person name="Pollock D.D."/>
            <person name="Yandell M."/>
            <person name="Calderon D."/>
            <person name="Renjifo C."/>
            <person name="Currier R.B."/>
            <person name="Salgado D."/>
            <person name="Pla D."/>
            <person name="Sanz L."/>
            <person name="Hyder A.S."/>
            <person name="Ribeiro J.M."/>
            <person name="Arntzen J.W."/>
            <person name="van den Thillart G.E."/>
            <person name="Boetzer M."/>
            <person name="Pirovano W."/>
            <person name="Dirks R.P."/>
            <person name="Spaink H.P."/>
            <person name="Duboule D."/>
            <person name="McGlinn E."/>
            <person name="Kini R.M."/>
            <person name="Richardson M.K."/>
        </authorList>
    </citation>
    <scope>NUCLEOTIDE SEQUENCE</scope>
    <source>
        <tissue evidence="16">Blood</tissue>
    </source>
</reference>
<keyword evidence="3 16" id="KW-0121">Carboxypeptidase</keyword>
<evidence type="ECO:0000256" key="4">
    <source>
        <dbReference type="ARBA" id="ARBA00022670"/>
    </source>
</evidence>
<dbReference type="Pfam" id="PF00246">
    <property type="entry name" value="Peptidase_M14"/>
    <property type="match status" value="1"/>
</dbReference>
<accession>V8N871</accession>
<evidence type="ECO:0000256" key="13">
    <source>
        <dbReference type="ARBA" id="ARBA00040642"/>
    </source>
</evidence>
<name>V8N871_OPHHA</name>
<dbReference type="PROSITE" id="PS00133">
    <property type="entry name" value="CARBOXYPEPT_ZN_2"/>
    <property type="match status" value="1"/>
</dbReference>
<dbReference type="GO" id="GO:0004181">
    <property type="term" value="F:metallocarboxypeptidase activity"/>
    <property type="evidence" value="ECO:0007669"/>
    <property type="project" value="UniProtKB-EC"/>
</dbReference>
<keyword evidence="9" id="KW-0482">Metalloprotease</keyword>
<keyword evidence="8" id="KW-0862">Zinc</keyword>
<dbReference type="SUPFAM" id="SSF54897">
    <property type="entry name" value="Protease propeptides/inhibitors"/>
    <property type="match status" value="1"/>
</dbReference>
<dbReference type="GO" id="GO:0008270">
    <property type="term" value="F:zinc ion binding"/>
    <property type="evidence" value="ECO:0007669"/>
    <property type="project" value="InterPro"/>
</dbReference>
<dbReference type="FunFam" id="3.40.630.10:FF:000200">
    <property type="entry name" value="Uncharacterized protein"/>
    <property type="match status" value="1"/>
</dbReference>
<dbReference type="PROSITE" id="PS52035">
    <property type="entry name" value="PEPTIDASE_M14"/>
    <property type="match status" value="1"/>
</dbReference>
<organism evidence="16 17">
    <name type="scientific">Ophiophagus hannah</name>
    <name type="common">King cobra</name>
    <name type="synonym">Naja hannah</name>
    <dbReference type="NCBI Taxonomy" id="8665"/>
    <lineage>
        <taxon>Eukaryota</taxon>
        <taxon>Metazoa</taxon>
        <taxon>Chordata</taxon>
        <taxon>Craniata</taxon>
        <taxon>Vertebrata</taxon>
        <taxon>Euteleostomi</taxon>
        <taxon>Lepidosauria</taxon>
        <taxon>Squamata</taxon>
        <taxon>Bifurcata</taxon>
        <taxon>Unidentata</taxon>
        <taxon>Episquamata</taxon>
        <taxon>Toxicofera</taxon>
        <taxon>Serpentes</taxon>
        <taxon>Colubroidea</taxon>
        <taxon>Elapidae</taxon>
        <taxon>Elapinae</taxon>
        <taxon>Ophiophagus</taxon>
    </lineage>
</organism>
<comment type="cofactor">
    <cofactor evidence="1">
        <name>Zn(2+)</name>
        <dbReference type="ChEBI" id="CHEBI:29105"/>
    </cofactor>
</comment>
<dbReference type="EC" id="3.4.17.1" evidence="12"/>
<keyword evidence="6" id="KW-0732">Signal</keyword>
<comment type="catalytic activity">
    <reaction evidence="11">
        <text>Release of a C-terminal amino acid, but little or no action with -Asp, -Glu, -Arg, -Lys or -Pro.</text>
        <dbReference type="EC" id="3.4.17.1"/>
    </reaction>
</comment>
<dbReference type="InterPro" id="IPR003146">
    <property type="entry name" value="M14A_act_pep"/>
</dbReference>
<gene>
    <name evidence="16" type="primary">CPA1</name>
    <name evidence="16" type="ORF">L345_15965</name>
</gene>
<dbReference type="PANTHER" id="PTHR11705:SF94">
    <property type="entry name" value="CARBOXYPEPTIDASE A1"/>
    <property type="match status" value="1"/>
</dbReference>
<evidence type="ECO:0000256" key="6">
    <source>
        <dbReference type="ARBA" id="ARBA00022729"/>
    </source>
</evidence>
<dbReference type="Proteomes" id="UP000018936">
    <property type="component" value="Unassembled WGS sequence"/>
</dbReference>
<dbReference type="PANTHER" id="PTHR11705">
    <property type="entry name" value="PROTEASE FAMILY M14 CARBOXYPEPTIDASE A,B"/>
    <property type="match status" value="1"/>
</dbReference>
<evidence type="ECO:0000256" key="14">
    <source>
        <dbReference type="PROSITE-ProRule" id="PRU01379"/>
    </source>
</evidence>
<evidence type="ECO:0000256" key="9">
    <source>
        <dbReference type="ARBA" id="ARBA00023049"/>
    </source>
</evidence>
<dbReference type="Gene3D" id="3.40.630.10">
    <property type="entry name" value="Zn peptidases"/>
    <property type="match status" value="3"/>
</dbReference>
<keyword evidence="10" id="KW-1015">Disulfide bond</keyword>
<evidence type="ECO:0000256" key="3">
    <source>
        <dbReference type="ARBA" id="ARBA00022645"/>
    </source>
</evidence>
<dbReference type="FunFam" id="3.30.70.340:FF:000001">
    <property type="entry name" value="Carboxypeptidase A5"/>
    <property type="match status" value="1"/>
</dbReference>
<feature type="active site" description="Proton donor/acceptor" evidence="14">
    <location>
        <position position="240"/>
    </location>
</feature>